<feature type="region of interest" description="Disordered" evidence="1">
    <location>
        <begin position="133"/>
        <end position="153"/>
    </location>
</feature>
<accession>A0ABU1N0M0</accession>
<reference evidence="2 3" key="1">
    <citation type="submission" date="2023-07" db="EMBL/GenBank/DDBJ databases">
        <title>Sorghum-associated microbial communities from plants grown in Nebraska, USA.</title>
        <authorList>
            <person name="Schachtman D."/>
        </authorList>
    </citation>
    <scope>NUCLEOTIDE SEQUENCE [LARGE SCALE GENOMIC DNA]</scope>
    <source>
        <strain evidence="2 3">DS2154</strain>
    </source>
</reference>
<evidence type="ECO:0000313" key="3">
    <source>
        <dbReference type="Proteomes" id="UP001262754"/>
    </source>
</evidence>
<evidence type="ECO:0000313" key="2">
    <source>
        <dbReference type="EMBL" id="MDR6531964.1"/>
    </source>
</evidence>
<protein>
    <submittedName>
        <fullName evidence="2">Uncharacterized protein (TIGR02444 family)</fullName>
    </submittedName>
</protein>
<keyword evidence="3" id="KW-1185">Reference proteome</keyword>
<proteinExistence type="predicted"/>
<evidence type="ECO:0000256" key="1">
    <source>
        <dbReference type="SAM" id="MobiDB-lite"/>
    </source>
</evidence>
<dbReference type="EMBL" id="JAVDRL010000007">
    <property type="protein sequence ID" value="MDR6531964.1"/>
    <property type="molecule type" value="Genomic_DNA"/>
</dbReference>
<name>A0ABU1N0M0_9CAUL</name>
<dbReference type="NCBIfam" id="TIGR02444">
    <property type="entry name" value="TIGR02444 family protein"/>
    <property type="match status" value="1"/>
</dbReference>
<dbReference type="InterPro" id="IPR012659">
    <property type="entry name" value="CHP02444"/>
</dbReference>
<gene>
    <name evidence="2" type="ORF">J2800_002717</name>
</gene>
<dbReference type="Proteomes" id="UP001262754">
    <property type="component" value="Unassembled WGS sequence"/>
</dbReference>
<organism evidence="2 3">
    <name type="scientific">Caulobacter rhizosphaerae</name>
    <dbReference type="NCBI Taxonomy" id="2010972"/>
    <lineage>
        <taxon>Bacteria</taxon>
        <taxon>Pseudomonadati</taxon>
        <taxon>Pseudomonadota</taxon>
        <taxon>Alphaproteobacteria</taxon>
        <taxon>Caulobacterales</taxon>
        <taxon>Caulobacteraceae</taxon>
        <taxon>Caulobacter</taxon>
    </lineage>
</organism>
<dbReference type="Pfam" id="PF09523">
    <property type="entry name" value="DUF2390"/>
    <property type="match status" value="1"/>
</dbReference>
<sequence length="153" mass="16476">MRLWQWALEVYVRPSVAGACLSLQDGHGQNVPYLLWAAWRASEGRAADVKAAAQLVRRWDAEVGSPLRAIRRAIKPAWPGIDDGAREDFRNAVKDIELHGEKVLMESLEALSGEPGPALDVFDTLLEAARASGDPPRDGALRALSDALGGPAA</sequence>
<dbReference type="RefSeq" id="WP_056751797.1">
    <property type="nucleotide sequence ID" value="NZ_JAVDRL010000007.1"/>
</dbReference>
<comment type="caution">
    <text evidence="2">The sequence shown here is derived from an EMBL/GenBank/DDBJ whole genome shotgun (WGS) entry which is preliminary data.</text>
</comment>